<accession>A0A9W8TXC2</accession>
<dbReference type="Proteomes" id="UP001142393">
    <property type="component" value="Unassembled WGS sequence"/>
</dbReference>
<evidence type="ECO:0000313" key="2">
    <source>
        <dbReference type="Proteomes" id="UP001142393"/>
    </source>
</evidence>
<organism evidence="1 2">
    <name type="scientific">Lentinula detonsa</name>
    <dbReference type="NCBI Taxonomy" id="2804962"/>
    <lineage>
        <taxon>Eukaryota</taxon>
        <taxon>Fungi</taxon>
        <taxon>Dikarya</taxon>
        <taxon>Basidiomycota</taxon>
        <taxon>Agaricomycotina</taxon>
        <taxon>Agaricomycetes</taxon>
        <taxon>Agaricomycetidae</taxon>
        <taxon>Agaricales</taxon>
        <taxon>Marasmiineae</taxon>
        <taxon>Omphalotaceae</taxon>
        <taxon>Lentinula</taxon>
    </lineage>
</organism>
<comment type="caution">
    <text evidence="1">The sequence shown here is derived from an EMBL/GenBank/DDBJ whole genome shotgun (WGS) entry which is preliminary data.</text>
</comment>
<sequence length="149" mass="16977">MQHLFPDHKHKDFLVSHVIPSLYLSLQCLKNFLSCSFIQVLHNKGHLHSSEDNSRMIYVSRREIQRHVLGQSQSFTTSIHPQHIVSLFHEPVYHYDRLFDNSFGSFASRGGHQGQSQALTDSSEAVEAQVNFSFSLFCLSLGPRQNGPP</sequence>
<keyword evidence="2" id="KW-1185">Reference proteome</keyword>
<evidence type="ECO:0000313" key="1">
    <source>
        <dbReference type="EMBL" id="KAJ3743939.1"/>
    </source>
</evidence>
<dbReference type="EMBL" id="JANVFU010000007">
    <property type="protein sequence ID" value="KAJ3743939.1"/>
    <property type="molecule type" value="Genomic_DNA"/>
</dbReference>
<reference evidence="1 2" key="1">
    <citation type="journal article" date="2023" name="Proc. Natl. Acad. Sci. U.S.A.">
        <title>A global phylogenomic analysis of the shiitake genus Lentinula.</title>
        <authorList>
            <person name="Sierra-Patev S."/>
            <person name="Min B."/>
            <person name="Naranjo-Ortiz M."/>
            <person name="Looney B."/>
            <person name="Konkel Z."/>
            <person name="Slot J.C."/>
            <person name="Sakamoto Y."/>
            <person name="Steenwyk J.L."/>
            <person name="Rokas A."/>
            <person name="Carro J."/>
            <person name="Camarero S."/>
            <person name="Ferreira P."/>
            <person name="Molpeceres G."/>
            <person name="Ruiz-Duenas F.J."/>
            <person name="Serrano A."/>
            <person name="Henrissat B."/>
            <person name="Drula E."/>
            <person name="Hughes K.W."/>
            <person name="Mata J.L."/>
            <person name="Ishikawa N.K."/>
            <person name="Vargas-Isla R."/>
            <person name="Ushijima S."/>
            <person name="Smith C.A."/>
            <person name="Donoghue J."/>
            <person name="Ahrendt S."/>
            <person name="Andreopoulos W."/>
            <person name="He G."/>
            <person name="LaButti K."/>
            <person name="Lipzen A."/>
            <person name="Ng V."/>
            <person name="Riley R."/>
            <person name="Sandor L."/>
            <person name="Barry K."/>
            <person name="Martinez A.T."/>
            <person name="Xiao Y."/>
            <person name="Gibbons J.G."/>
            <person name="Terashima K."/>
            <person name="Grigoriev I.V."/>
            <person name="Hibbett D."/>
        </authorList>
    </citation>
    <scope>NUCLEOTIDE SEQUENCE [LARGE SCALE GENOMIC DNA]</scope>
    <source>
        <strain evidence="1 2">TFB7810</strain>
    </source>
</reference>
<protein>
    <submittedName>
        <fullName evidence="1">Uncharacterized protein</fullName>
    </submittedName>
</protein>
<name>A0A9W8TXC2_9AGAR</name>
<dbReference type="AlphaFoldDB" id="A0A9W8TXC2"/>
<gene>
    <name evidence="1" type="ORF">DFH05DRAFT_1133219</name>
</gene>
<proteinExistence type="predicted"/>